<reference evidence="2 3" key="1">
    <citation type="submission" date="2024-06" db="EMBL/GenBank/DDBJ databases">
        <title>The Natural Products Discovery Center: Release of the First 8490 Sequenced Strains for Exploring Actinobacteria Biosynthetic Diversity.</title>
        <authorList>
            <person name="Kalkreuter E."/>
            <person name="Kautsar S.A."/>
            <person name="Yang D."/>
            <person name="Bader C.D."/>
            <person name="Teijaro C.N."/>
            <person name="Fluegel L."/>
            <person name="Davis C.M."/>
            <person name="Simpson J.R."/>
            <person name="Lauterbach L."/>
            <person name="Steele A.D."/>
            <person name="Gui C."/>
            <person name="Meng S."/>
            <person name="Li G."/>
            <person name="Viehrig K."/>
            <person name="Ye F."/>
            <person name="Su P."/>
            <person name="Kiefer A.F."/>
            <person name="Nichols A."/>
            <person name="Cepeda A.J."/>
            <person name="Yan W."/>
            <person name="Fan B."/>
            <person name="Jiang Y."/>
            <person name="Adhikari A."/>
            <person name="Zheng C.-J."/>
            <person name="Schuster L."/>
            <person name="Cowan T.M."/>
            <person name="Smanski M.J."/>
            <person name="Chevrette M.G."/>
            <person name="De Carvalho L.P.S."/>
            <person name="Shen B."/>
        </authorList>
    </citation>
    <scope>NUCLEOTIDE SEQUENCE [LARGE SCALE GENOMIC DNA]</scope>
    <source>
        <strain evidence="2 3">NPDC050671</strain>
    </source>
</reference>
<organism evidence="2 3">
    <name type="scientific">Nocardia fusca</name>
    <dbReference type="NCBI Taxonomy" id="941183"/>
    <lineage>
        <taxon>Bacteria</taxon>
        <taxon>Bacillati</taxon>
        <taxon>Actinomycetota</taxon>
        <taxon>Actinomycetes</taxon>
        <taxon>Mycobacteriales</taxon>
        <taxon>Nocardiaceae</taxon>
        <taxon>Nocardia</taxon>
    </lineage>
</organism>
<sequence length="79" mass="8383">MKKIAYSMLVAGFVGTALLGAAGTAAATDAPFLPRNYPTLDSCMADLNELERREGIPGKYGCFPVSQQDIAGPSVLNYR</sequence>
<keyword evidence="1" id="KW-0732">Signal</keyword>
<dbReference type="RefSeq" id="WP_357986527.1">
    <property type="nucleotide sequence ID" value="NZ_JBFAIH010000026.1"/>
</dbReference>
<feature type="signal peptide" evidence="1">
    <location>
        <begin position="1"/>
        <end position="27"/>
    </location>
</feature>
<keyword evidence="3" id="KW-1185">Reference proteome</keyword>
<proteinExistence type="predicted"/>
<name>A0ABV3FHY8_9NOCA</name>
<feature type="chain" id="PRO_5045886494" evidence="1">
    <location>
        <begin position="28"/>
        <end position="79"/>
    </location>
</feature>
<dbReference type="Proteomes" id="UP001551658">
    <property type="component" value="Unassembled WGS sequence"/>
</dbReference>
<evidence type="ECO:0000313" key="2">
    <source>
        <dbReference type="EMBL" id="MEV0367255.1"/>
    </source>
</evidence>
<gene>
    <name evidence="2" type="ORF">AB0H72_31655</name>
</gene>
<comment type="caution">
    <text evidence="2">The sequence shown here is derived from an EMBL/GenBank/DDBJ whole genome shotgun (WGS) entry which is preliminary data.</text>
</comment>
<evidence type="ECO:0000256" key="1">
    <source>
        <dbReference type="SAM" id="SignalP"/>
    </source>
</evidence>
<protein>
    <submittedName>
        <fullName evidence="2">Uncharacterized protein</fullName>
    </submittedName>
</protein>
<evidence type="ECO:0000313" key="3">
    <source>
        <dbReference type="Proteomes" id="UP001551658"/>
    </source>
</evidence>
<accession>A0ABV3FHY8</accession>
<dbReference type="EMBL" id="JBFAIH010000026">
    <property type="protein sequence ID" value="MEV0367255.1"/>
    <property type="molecule type" value="Genomic_DNA"/>
</dbReference>